<evidence type="ECO:0000313" key="2">
    <source>
        <dbReference type="EMBL" id="QZP39464.1"/>
    </source>
</evidence>
<keyword evidence="3" id="KW-1185">Reference proteome</keyword>
<dbReference type="EMBL" id="CP081960">
    <property type="protein sequence ID" value="QZP39464.1"/>
    <property type="molecule type" value="Genomic_DNA"/>
</dbReference>
<dbReference type="Gene3D" id="3.40.50.1440">
    <property type="entry name" value="Tubulin/FtsZ, GTPase domain"/>
    <property type="match status" value="1"/>
</dbReference>
<dbReference type="SUPFAM" id="SSF52490">
    <property type="entry name" value="Tubulin nucleotide-binding domain-like"/>
    <property type="match status" value="1"/>
</dbReference>
<name>A0A8T8WIB1_9EURY</name>
<organism evidence="2 3">
    <name type="scientific">Halobaculum magnesiiphilum</name>
    <dbReference type="NCBI Taxonomy" id="1017351"/>
    <lineage>
        <taxon>Archaea</taxon>
        <taxon>Methanobacteriati</taxon>
        <taxon>Methanobacteriota</taxon>
        <taxon>Stenosarchaea group</taxon>
        <taxon>Halobacteria</taxon>
        <taxon>Halobacteriales</taxon>
        <taxon>Haloferacaceae</taxon>
        <taxon>Halobaculum</taxon>
    </lineage>
</organism>
<protein>
    <recommendedName>
        <fullName evidence="1">Tubulin/FtsZ GTPase domain-containing protein</fullName>
    </recommendedName>
</protein>
<dbReference type="RefSeq" id="WP_222609213.1">
    <property type="nucleotide sequence ID" value="NZ_CP081960.1"/>
</dbReference>
<dbReference type="InterPro" id="IPR036525">
    <property type="entry name" value="Tubulin/FtsZ_GTPase_sf"/>
</dbReference>
<dbReference type="GO" id="GO:0005525">
    <property type="term" value="F:GTP binding"/>
    <property type="evidence" value="ECO:0007669"/>
    <property type="project" value="InterPro"/>
</dbReference>
<sequence length="399" mass="43207">MSRADTFTRWGVVASGEGGGRIAAELLAREENPGIDDRIALLNTNRADILNTIERASLDDTSEYTTVFGSKRGVGNNFIAGEQCAREDVDLIVGDIQERMTGADAFMHMTTLGGGTGNGSIPYLIEQLSGGSDASNLRPWMDSVVHVALAAWPYYDEPAQRQFNALMGLSRLLMRRDGQQNADMVLLASNSHLDGDGDQGSYDAVNDKIVTAIDLFISAGREARGVIDVEDYVAQPSNIGAYHFTPAVATGLNGRMLEYELMFDRAAEQTFVPMDVTTARAAYAVVRAPEQLIESGDITETGVQSAFGEWKRDNDIGGAVGMTTLTPKQTRGNDVDVLVLLGGFDLNPLLDHSRDAFETHKQNVEAARQLGNAPEDSISEAHVADLTENLERYVSINAR</sequence>
<evidence type="ECO:0000313" key="3">
    <source>
        <dbReference type="Proteomes" id="UP000826254"/>
    </source>
</evidence>
<reference evidence="2 3" key="1">
    <citation type="journal article" date="2021" name="Int. J. Syst. Evol. Microbiol.">
        <title>Halobaculum halophilum sp. nov. and Halobaculum salinum sp. nov., isolated from salt lake and saline soil.</title>
        <authorList>
            <person name="Cui H.L."/>
            <person name="Shi X.W."/>
            <person name="Yin X.M."/>
            <person name="Yang X.Y."/>
            <person name="Hou J."/>
            <person name="Zhu L."/>
        </authorList>
    </citation>
    <scope>NUCLEOTIDE SEQUENCE [LARGE SCALE GENOMIC DNA]</scope>
    <source>
        <strain evidence="2 3">NBRC 109044</strain>
    </source>
</reference>
<gene>
    <name evidence="2" type="ORF">K6T50_17940</name>
</gene>
<feature type="domain" description="Tubulin/FtsZ GTPase" evidence="1">
    <location>
        <begin position="12"/>
        <end position="193"/>
    </location>
</feature>
<evidence type="ECO:0000259" key="1">
    <source>
        <dbReference type="Pfam" id="PF00091"/>
    </source>
</evidence>
<dbReference type="KEGG" id="hmp:K6T50_17940"/>
<dbReference type="InterPro" id="IPR003008">
    <property type="entry name" value="Tubulin_FtsZ_GTPase"/>
</dbReference>
<keyword evidence="2" id="KW-0614">Plasmid</keyword>
<accession>A0A8T8WIB1</accession>
<dbReference type="Proteomes" id="UP000826254">
    <property type="component" value="Plasmid unnamed2"/>
</dbReference>
<dbReference type="AlphaFoldDB" id="A0A8T8WIB1"/>
<dbReference type="GeneID" id="67180064"/>
<proteinExistence type="predicted"/>
<dbReference type="Pfam" id="PF00091">
    <property type="entry name" value="Tubulin"/>
    <property type="match status" value="1"/>
</dbReference>
<geneLocation type="plasmid" evidence="2 3">
    <name>unnamed2</name>
</geneLocation>